<accession>A0A2C9UQJ5</accession>
<organism evidence="2">
    <name type="scientific">Manihot esculenta</name>
    <name type="common">Cassava</name>
    <name type="synonym">Jatropha manihot</name>
    <dbReference type="NCBI Taxonomy" id="3983"/>
    <lineage>
        <taxon>Eukaryota</taxon>
        <taxon>Viridiplantae</taxon>
        <taxon>Streptophyta</taxon>
        <taxon>Embryophyta</taxon>
        <taxon>Tracheophyta</taxon>
        <taxon>Spermatophyta</taxon>
        <taxon>Magnoliopsida</taxon>
        <taxon>eudicotyledons</taxon>
        <taxon>Gunneridae</taxon>
        <taxon>Pentapetalae</taxon>
        <taxon>rosids</taxon>
        <taxon>fabids</taxon>
        <taxon>Malpighiales</taxon>
        <taxon>Euphorbiaceae</taxon>
        <taxon>Crotonoideae</taxon>
        <taxon>Manihoteae</taxon>
        <taxon>Manihot</taxon>
    </lineage>
</organism>
<dbReference type="EMBL" id="CM004399">
    <property type="protein sequence ID" value="OAY33586.1"/>
    <property type="molecule type" value="Genomic_DNA"/>
</dbReference>
<gene>
    <name evidence="2" type="ORF">MANES_13G109100</name>
</gene>
<proteinExistence type="predicted"/>
<evidence type="ECO:0000313" key="2">
    <source>
        <dbReference type="EMBL" id="OAY33586.1"/>
    </source>
</evidence>
<reference evidence="2" key="1">
    <citation type="submission" date="2016-02" db="EMBL/GenBank/DDBJ databases">
        <title>WGS assembly of Manihot esculenta.</title>
        <authorList>
            <person name="Bredeson J.V."/>
            <person name="Prochnik S.E."/>
            <person name="Lyons J.B."/>
            <person name="Schmutz J."/>
            <person name="Grimwood J."/>
            <person name="Vrebalov J."/>
            <person name="Bart R.S."/>
            <person name="Amuge T."/>
            <person name="Ferguson M.E."/>
            <person name="Green R."/>
            <person name="Putnam N."/>
            <person name="Stites J."/>
            <person name="Rounsley S."/>
            <person name="Rokhsar D.S."/>
        </authorList>
    </citation>
    <scope>NUCLEOTIDE SEQUENCE [LARGE SCALE GENOMIC DNA]</scope>
    <source>
        <tissue evidence="2">Leaf</tissue>
    </source>
</reference>
<feature type="compositionally biased region" description="Polar residues" evidence="1">
    <location>
        <begin position="23"/>
        <end position="33"/>
    </location>
</feature>
<evidence type="ECO:0000256" key="1">
    <source>
        <dbReference type="SAM" id="MobiDB-lite"/>
    </source>
</evidence>
<feature type="region of interest" description="Disordered" evidence="1">
    <location>
        <begin position="23"/>
        <end position="69"/>
    </location>
</feature>
<name>A0A2C9UQJ5_MANES</name>
<sequence>MGVNKSLSYPNWAFSVRGILLLSSQPPENNPSKNLKKETSKNQRRSKSKGSDTHKRSHQNYMVSFCGSA</sequence>
<dbReference type="AlphaFoldDB" id="A0A2C9UQJ5"/>
<protein>
    <submittedName>
        <fullName evidence="2">Uncharacterized protein</fullName>
    </submittedName>
</protein>